<dbReference type="AlphaFoldDB" id="A0A1H4D1B6"/>
<accession>A0A1H4D1B6</accession>
<organism evidence="1 2">
    <name type="scientific">Acidovorax soli</name>
    <dbReference type="NCBI Taxonomy" id="592050"/>
    <lineage>
        <taxon>Bacteria</taxon>
        <taxon>Pseudomonadati</taxon>
        <taxon>Pseudomonadota</taxon>
        <taxon>Betaproteobacteria</taxon>
        <taxon>Burkholderiales</taxon>
        <taxon>Comamonadaceae</taxon>
        <taxon>Acidovorax</taxon>
    </lineage>
</organism>
<sequence length="29" mass="3020">MAARAAQTPSVSCVMPAYNEGRKLATVVP</sequence>
<gene>
    <name evidence="1" type="ORF">SAMN05421875_1228</name>
</gene>
<evidence type="ECO:0008006" key="3">
    <source>
        <dbReference type="Google" id="ProtNLM"/>
    </source>
</evidence>
<proteinExistence type="predicted"/>
<protein>
    <recommendedName>
        <fullName evidence="3">Glycosyl transferase family 2</fullName>
    </recommendedName>
</protein>
<keyword evidence="2" id="KW-1185">Reference proteome</keyword>
<dbReference type="Proteomes" id="UP000199002">
    <property type="component" value="Unassembled WGS sequence"/>
</dbReference>
<evidence type="ECO:0000313" key="1">
    <source>
        <dbReference type="EMBL" id="SEA66417.1"/>
    </source>
</evidence>
<name>A0A1H4D1B6_9BURK</name>
<reference evidence="2" key="1">
    <citation type="submission" date="2016-10" db="EMBL/GenBank/DDBJ databases">
        <authorList>
            <person name="Varghese N."/>
            <person name="Submissions S."/>
        </authorList>
    </citation>
    <scope>NUCLEOTIDE SEQUENCE [LARGE SCALE GENOMIC DNA]</scope>
    <source>
        <strain evidence="2">DSM 25157</strain>
    </source>
</reference>
<evidence type="ECO:0000313" key="2">
    <source>
        <dbReference type="Proteomes" id="UP000199002"/>
    </source>
</evidence>
<dbReference type="EMBL" id="FNQJ01000022">
    <property type="protein sequence ID" value="SEA66417.1"/>
    <property type="molecule type" value="Genomic_DNA"/>
</dbReference>